<keyword evidence="2" id="KW-0812">Transmembrane</keyword>
<name>A0A844GU69_9CHRO</name>
<reference evidence="3 4" key="1">
    <citation type="submission" date="2019-11" db="EMBL/GenBank/DDBJ databases">
        <title>Isolation of a new High Light Tolerant Cyanobacteria.</title>
        <authorList>
            <person name="Dobson Z."/>
            <person name="Vaughn N."/>
            <person name="Vaughn M."/>
            <person name="Fromme P."/>
            <person name="Mazor Y."/>
        </authorList>
    </citation>
    <scope>NUCLEOTIDE SEQUENCE [LARGE SCALE GENOMIC DNA]</scope>
    <source>
        <strain evidence="3 4">0216</strain>
    </source>
</reference>
<dbReference type="AlphaFoldDB" id="A0A844GU69"/>
<evidence type="ECO:0000313" key="3">
    <source>
        <dbReference type="EMBL" id="MTF38602.1"/>
    </source>
</evidence>
<feature type="compositionally biased region" description="Polar residues" evidence="1">
    <location>
        <begin position="184"/>
        <end position="194"/>
    </location>
</feature>
<dbReference type="RefSeq" id="WP_155083508.1">
    <property type="nucleotide sequence ID" value="NZ_WMIA01000006.1"/>
</dbReference>
<evidence type="ECO:0000256" key="2">
    <source>
        <dbReference type="SAM" id="Phobius"/>
    </source>
</evidence>
<organism evidence="3 4">
    <name type="scientific">Cyanobacterium aponinum 0216</name>
    <dbReference type="NCBI Taxonomy" id="2676140"/>
    <lineage>
        <taxon>Bacteria</taxon>
        <taxon>Bacillati</taxon>
        <taxon>Cyanobacteriota</taxon>
        <taxon>Cyanophyceae</taxon>
        <taxon>Oscillatoriophycideae</taxon>
        <taxon>Chroococcales</taxon>
        <taxon>Geminocystaceae</taxon>
        <taxon>Cyanobacterium</taxon>
    </lineage>
</organism>
<feature type="transmembrane region" description="Helical" evidence="2">
    <location>
        <begin position="94"/>
        <end position="121"/>
    </location>
</feature>
<keyword evidence="2" id="KW-1133">Transmembrane helix</keyword>
<accession>A0A844GU69</accession>
<feature type="region of interest" description="Disordered" evidence="1">
    <location>
        <begin position="167"/>
        <end position="194"/>
    </location>
</feature>
<keyword evidence="2" id="KW-0472">Membrane</keyword>
<dbReference type="Proteomes" id="UP000437131">
    <property type="component" value="Unassembled WGS sequence"/>
</dbReference>
<evidence type="ECO:0000313" key="4">
    <source>
        <dbReference type="Proteomes" id="UP000437131"/>
    </source>
</evidence>
<evidence type="ECO:0008006" key="5">
    <source>
        <dbReference type="Google" id="ProtNLM"/>
    </source>
</evidence>
<feature type="region of interest" description="Disordered" evidence="1">
    <location>
        <begin position="213"/>
        <end position="247"/>
    </location>
</feature>
<comment type="caution">
    <text evidence="3">The sequence shown here is derived from an EMBL/GenBank/DDBJ whole genome shotgun (WGS) entry which is preliminary data.</text>
</comment>
<proteinExistence type="predicted"/>
<dbReference type="EMBL" id="WMIA01000006">
    <property type="protein sequence ID" value="MTF38602.1"/>
    <property type="molecule type" value="Genomic_DNA"/>
</dbReference>
<protein>
    <recommendedName>
        <fullName evidence="5">SPOR domain-containing protein</fullName>
    </recommendedName>
</protein>
<evidence type="ECO:0000256" key="1">
    <source>
        <dbReference type="SAM" id="MobiDB-lite"/>
    </source>
</evidence>
<sequence length="314" mass="35613">MSKVPMSVHPLIKKIIQNLDLDLGAELRRYEKDTVDSNILIPELIETESIDLPSNSSSLVYHLPLDNYDEDDEDDEDEPIPVASRLISRDRTSLLDLILTPWGIFGIIMFFGTNILIFLGINNFNFNSSNQKAEIVDQSIKDKKIINEVTPEIEQKDEQIIDEQITEENEQKSPPLPSSLPSVDNANIANNIPTSPYPDLKTALMKEINNNELSESSLPLPPPLSEENSNTLPNQDEPIEANSSSQNNQKKEYIILTNYENMTQFNNIKKEIPNAFITNIEGEMKIQLGVFNTEIEAKTKSQQWQKQGIKTFLK</sequence>
<gene>
    <name evidence="3" type="ORF">GGC33_06655</name>
</gene>